<keyword evidence="1" id="KW-1133">Transmembrane helix</keyword>
<name>X1NV54_9ZZZZ</name>
<feature type="transmembrane region" description="Helical" evidence="1">
    <location>
        <begin position="213"/>
        <end position="232"/>
    </location>
</feature>
<proteinExistence type="predicted"/>
<feature type="transmembrane region" description="Helical" evidence="1">
    <location>
        <begin position="6"/>
        <end position="26"/>
    </location>
</feature>
<comment type="caution">
    <text evidence="2">The sequence shown here is derived from an EMBL/GenBank/DDBJ whole genome shotgun (WGS) entry which is preliminary data.</text>
</comment>
<dbReference type="EMBL" id="BARV01031102">
    <property type="protein sequence ID" value="GAI34096.1"/>
    <property type="molecule type" value="Genomic_DNA"/>
</dbReference>
<accession>X1NV54</accession>
<feature type="transmembrane region" description="Helical" evidence="1">
    <location>
        <begin position="141"/>
        <end position="160"/>
    </location>
</feature>
<keyword evidence="1" id="KW-0472">Membrane</keyword>
<organism evidence="2">
    <name type="scientific">marine sediment metagenome</name>
    <dbReference type="NCBI Taxonomy" id="412755"/>
    <lineage>
        <taxon>unclassified sequences</taxon>
        <taxon>metagenomes</taxon>
        <taxon>ecological metagenomes</taxon>
    </lineage>
</organism>
<feature type="non-terminal residue" evidence="2">
    <location>
        <position position="1"/>
    </location>
</feature>
<feature type="transmembrane region" description="Helical" evidence="1">
    <location>
        <begin position="180"/>
        <end position="201"/>
    </location>
</feature>
<keyword evidence="1" id="KW-0812">Transmembrane</keyword>
<feature type="transmembrane region" description="Helical" evidence="1">
    <location>
        <begin position="113"/>
        <end position="134"/>
    </location>
</feature>
<evidence type="ECO:0000313" key="2">
    <source>
        <dbReference type="EMBL" id="GAI34096.1"/>
    </source>
</evidence>
<evidence type="ECO:0000256" key="1">
    <source>
        <dbReference type="SAM" id="Phobius"/>
    </source>
</evidence>
<gene>
    <name evidence="2" type="ORF">S06H3_49272</name>
</gene>
<feature type="non-terminal residue" evidence="2">
    <location>
        <position position="254"/>
    </location>
</feature>
<dbReference type="AlphaFoldDB" id="X1NV54"/>
<sequence length="254" mass="27570">SILGGHPQIVFYELLAVVILLIAYLLRSRAGMVRKRLVRLSVAAVVIVGLGAGLVAVQLVPTAALVQFGQRRSQLTPEYLRSLGMSARNLAYYIHPTILGSYAENNYFGHDHYYEVCGYAGGITLLLSLLALFSRQSTCRYRWYFVFLIFFGLFMALAKYNPLYEILPAVPGFSYFRAPGRYLLLTTLGLAVLGGAGLQSLAGAHSTRQARKLVALCLAALVVGGLVMLGLGSGHAQVKQVLTNLVRQDSANTG</sequence>
<reference evidence="2" key="1">
    <citation type="journal article" date="2014" name="Front. Microbiol.">
        <title>High frequency of phylogenetically diverse reductive dehalogenase-homologous genes in deep subseafloor sedimentary metagenomes.</title>
        <authorList>
            <person name="Kawai M."/>
            <person name="Futagami T."/>
            <person name="Toyoda A."/>
            <person name="Takaki Y."/>
            <person name="Nishi S."/>
            <person name="Hori S."/>
            <person name="Arai W."/>
            <person name="Tsubouchi T."/>
            <person name="Morono Y."/>
            <person name="Uchiyama I."/>
            <person name="Ito T."/>
            <person name="Fujiyama A."/>
            <person name="Inagaki F."/>
            <person name="Takami H."/>
        </authorList>
    </citation>
    <scope>NUCLEOTIDE SEQUENCE</scope>
    <source>
        <strain evidence="2">Expedition CK06-06</strain>
    </source>
</reference>
<feature type="transmembrane region" description="Helical" evidence="1">
    <location>
        <begin position="38"/>
        <end position="60"/>
    </location>
</feature>
<protein>
    <submittedName>
        <fullName evidence="2">Uncharacterized protein</fullName>
    </submittedName>
</protein>